<dbReference type="Proteomes" id="UP000008177">
    <property type="component" value="Unplaced contigs"/>
</dbReference>
<dbReference type="STRING" id="999810.G2XT50"/>
<dbReference type="InterPro" id="IPR056884">
    <property type="entry name" value="NPHP3-like_N"/>
</dbReference>
<evidence type="ECO:0000259" key="2">
    <source>
        <dbReference type="Pfam" id="PF24883"/>
    </source>
</evidence>
<evidence type="ECO:0000313" key="3">
    <source>
        <dbReference type="EMBL" id="CCD43764.1"/>
    </source>
</evidence>
<organism evidence="3 4">
    <name type="scientific">Botryotinia fuckeliana (strain T4)</name>
    <name type="common">Noble rot fungus</name>
    <name type="synonym">Botrytis cinerea</name>
    <dbReference type="NCBI Taxonomy" id="999810"/>
    <lineage>
        <taxon>Eukaryota</taxon>
        <taxon>Fungi</taxon>
        <taxon>Dikarya</taxon>
        <taxon>Ascomycota</taxon>
        <taxon>Pezizomycotina</taxon>
        <taxon>Leotiomycetes</taxon>
        <taxon>Helotiales</taxon>
        <taxon>Sclerotiniaceae</taxon>
        <taxon>Botrytis</taxon>
    </lineage>
</organism>
<dbReference type="AlphaFoldDB" id="G2XT50"/>
<dbReference type="SUPFAM" id="SSF52540">
    <property type="entry name" value="P-loop containing nucleoside triphosphate hydrolases"/>
    <property type="match status" value="1"/>
</dbReference>
<dbReference type="Pfam" id="PF24883">
    <property type="entry name" value="NPHP3_N"/>
    <property type="match status" value="1"/>
</dbReference>
<proteinExistence type="predicted"/>
<dbReference type="PANTHER" id="PTHR10039:SF16">
    <property type="entry name" value="GPI INOSITOL-DEACYLASE"/>
    <property type="match status" value="1"/>
</dbReference>
<protein>
    <recommendedName>
        <fullName evidence="2">Nephrocystin 3-like N-terminal domain-containing protein</fullName>
    </recommendedName>
</protein>
<dbReference type="PANTHER" id="PTHR10039">
    <property type="entry name" value="AMELOGENIN"/>
    <property type="match status" value="1"/>
</dbReference>
<sequence length="201" mass="22967">MQDIKCTIAQQSLDFETKEKIKARESKKKEVLQWLLTADPKTNHDLARRRFEPGTGSWFLQSNKHRNWKTSDNSFLWVQGLSGCGKTILCYLGCDRLLGNSPDCFIAYYYFSFNETEKQNANNLPRSIFIQLLVKCDASLNDALAIFKDIQPTVPLKDMLKAVLTMPGTFYLILDAVDECHRGYAQGNRQAVCELLREVSS</sequence>
<keyword evidence="1" id="KW-0677">Repeat</keyword>
<dbReference type="HOGENOM" id="CLU_1360226_0_0_1"/>
<reference evidence="4" key="1">
    <citation type="journal article" date="2011" name="PLoS Genet.">
        <title>Genomic analysis of the necrotrophic fungal pathogens Sclerotinia sclerotiorum and Botrytis cinerea.</title>
        <authorList>
            <person name="Amselem J."/>
            <person name="Cuomo C.A."/>
            <person name="van Kan J.A."/>
            <person name="Viaud M."/>
            <person name="Benito E.P."/>
            <person name="Couloux A."/>
            <person name="Coutinho P.M."/>
            <person name="de Vries R.P."/>
            <person name="Dyer P.S."/>
            <person name="Fillinger S."/>
            <person name="Fournier E."/>
            <person name="Gout L."/>
            <person name="Hahn M."/>
            <person name="Kohn L."/>
            <person name="Lapalu N."/>
            <person name="Plummer K.M."/>
            <person name="Pradier J.M."/>
            <person name="Quevillon E."/>
            <person name="Sharon A."/>
            <person name="Simon A."/>
            <person name="ten Have A."/>
            <person name="Tudzynski B."/>
            <person name="Tudzynski P."/>
            <person name="Wincker P."/>
            <person name="Andrew M."/>
            <person name="Anthouard V."/>
            <person name="Beever R.E."/>
            <person name="Beffa R."/>
            <person name="Benoit I."/>
            <person name="Bouzid O."/>
            <person name="Brault B."/>
            <person name="Chen Z."/>
            <person name="Choquer M."/>
            <person name="Collemare J."/>
            <person name="Cotton P."/>
            <person name="Danchin E.G."/>
            <person name="Da Silva C."/>
            <person name="Gautier A."/>
            <person name="Giraud C."/>
            <person name="Giraud T."/>
            <person name="Gonzalez C."/>
            <person name="Grossetete S."/>
            <person name="Guldener U."/>
            <person name="Henrissat B."/>
            <person name="Howlett B.J."/>
            <person name="Kodira C."/>
            <person name="Kretschmer M."/>
            <person name="Lappartient A."/>
            <person name="Leroch M."/>
            <person name="Levis C."/>
            <person name="Mauceli E."/>
            <person name="Neuveglise C."/>
            <person name="Oeser B."/>
            <person name="Pearson M."/>
            <person name="Poulain J."/>
            <person name="Poussereau N."/>
            <person name="Quesneville H."/>
            <person name="Rascle C."/>
            <person name="Schumacher J."/>
            <person name="Segurens B."/>
            <person name="Sexton A."/>
            <person name="Silva E."/>
            <person name="Sirven C."/>
            <person name="Soanes D.M."/>
            <person name="Talbot N.J."/>
            <person name="Templeton M."/>
            <person name="Yandava C."/>
            <person name="Yarden O."/>
            <person name="Zeng Q."/>
            <person name="Rollins J.A."/>
            <person name="Lebrun M.H."/>
            <person name="Dickman M."/>
        </authorList>
    </citation>
    <scope>NUCLEOTIDE SEQUENCE [LARGE SCALE GENOMIC DNA]</scope>
    <source>
        <strain evidence="4">T4</strain>
    </source>
</reference>
<accession>G2XT50</accession>
<feature type="domain" description="Nephrocystin 3-like N-terminal" evidence="2">
    <location>
        <begin position="54"/>
        <end position="199"/>
    </location>
</feature>
<evidence type="ECO:0000313" key="4">
    <source>
        <dbReference type="Proteomes" id="UP000008177"/>
    </source>
</evidence>
<dbReference type="EMBL" id="FQ790265">
    <property type="protein sequence ID" value="CCD43764.1"/>
    <property type="molecule type" value="Genomic_DNA"/>
</dbReference>
<dbReference type="Gene3D" id="3.40.50.300">
    <property type="entry name" value="P-loop containing nucleotide triphosphate hydrolases"/>
    <property type="match status" value="1"/>
</dbReference>
<evidence type="ECO:0000256" key="1">
    <source>
        <dbReference type="ARBA" id="ARBA00022737"/>
    </source>
</evidence>
<dbReference type="InParanoid" id="G2XT50"/>
<gene>
    <name evidence="3" type="ORF">BofuT4_P010120.1</name>
</gene>
<dbReference type="OrthoDB" id="3539865at2759"/>
<name>G2XT50_BOTF4</name>
<dbReference type="InterPro" id="IPR027417">
    <property type="entry name" value="P-loop_NTPase"/>
</dbReference>